<keyword evidence="1" id="KW-0175">Coiled coil</keyword>
<evidence type="ECO:0000313" key="3">
    <source>
        <dbReference type="EMBL" id="RDI41900.1"/>
    </source>
</evidence>
<dbReference type="OrthoDB" id="574359at2"/>
<dbReference type="RefSeq" id="WP_114745788.1">
    <property type="nucleotide sequence ID" value="NZ_QQAY01000006.1"/>
</dbReference>
<dbReference type="Gene3D" id="3.40.30.10">
    <property type="entry name" value="Glutaredoxin"/>
    <property type="match status" value="1"/>
</dbReference>
<evidence type="ECO:0000256" key="1">
    <source>
        <dbReference type="SAM" id="Coils"/>
    </source>
</evidence>
<comment type="caution">
    <text evidence="3">The sequence shown here is derived from an EMBL/GenBank/DDBJ whole genome shotgun (WGS) entry which is preliminary data.</text>
</comment>
<dbReference type="AlphaFoldDB" id="A0A370GF48"/>
<sequence length="299" mass="34188">MEIQDAVKEIEELQKEIIEKKKQLSELRQRVPRKKVENYHFKTSTGDQTTLLDLFKDKDELIVVHNMGRSCPYCTMWADGINGVYHFIEDHTSFVLSSPDSPEVQEDFSAERKWTFPMISTKDTTFKEDLGFEKDGYYYPGVSTFSKHEDGAIYLVASAPFGPGDDFCAVWPLFDLLPAEAGSYTPKKKINEASLYQLTNNVAIGVKDYQKAVEFYRGTIGMRLVKNGEKEAQFFFNGTNFYIENNPSEKVFFELAVNDFETAKAELDAAGCIVTKEYSPKSIMVQDPYGMNFHLYESK</sequence>
<dbReference type="Proteomes" id="UP000255326">
    <property type="component" value="Unassembled WGS sequence"/>
</dbReference>
<dbReference type="InterPro" id="IPR036249">
    <property type="entry name" value="Thioredoxin-like_sf"/>
</dbReference>
<dbReference type="SUPFAM" id="SSF52833">
    <property type="entry name" value="Thioredoxin-like"/>
    <property type="match status" value="1"/>
</dbReference>
<dbReference type="InterPro" id="IPR029068">
    <property type="entry name" value="Glyas_Bleomycin-R_OHBP_Dase"/>
</dbReference>
<feature type="domain" description="Glyoxalase/fosfomycin resistance/dioxygenase" evidence="2">
    <location>
        <begin position="201"/>
        <end position="292"/>
    </location>
</feature>
<dbReference type="InterPro" id="IPR010296">
    <property type="entry name" value="DUF899_thioredox"/>
</dbReference>
<keyword evidence="4" id="KW-1185">Reference proteome</keyword>
<organism evidence="3 4">
    <name type="scientific">Falsibacillus pallidus</name>
    <dbReference type="NCBI Taxonomy" id="493781"/>
    <lineage>
        <taxon>Bacteria</taxon>
        <taxon>Bacillati</taxon>
        <taxon>Bacillota</taxon>
        <taxon>Bacilli</taxon>
        <taxon>Bacillales</taxon>
        <taxon>Bacillaceae</taxon>
        <taxon>Falsibacillus</taxon>
    </lineage>
</organism>
<dbReference type="Pfam" id="PF05988">
    <property type="entry name" value="DUF899"/>
    <property type="match status" value="1"/>
</dbReference>
<dbReference type="Gene3D" id="3.10.180.10">
    <property type="entry name" value="2,3-Dihydroxybiphenyl 1,2-Dioxygenase, domain 1"/>
    <property type="match status" value="1"/>
</dbReference>
<feature type="coiled-coil region" evidence="1">
    <location>
        <begin position="3"/>
        <end position="30"/>
    </location>
</feature>
<protein>
    <submittedName>
        <fullName evidence="3">Putative dithiol-disulfide oxidoreductase (DUF899 family)</fullName>
    </submittedName>
</protein>
<dbReference type="SUPFAM" id="SSF54593">
    <property type="entry name" value="Glyoxalase/Bleomycin resistance protein/Dihydroxybiphenyl dioxygenase"/>
    <property type="match status" value="1"/>
</dbReference>
<evidence type="ECO:0000313" key="4">
    <source>
        <dbReference type="Proteomes" id="UP000255326"/>
    </source>
</evidence>
<accession>A0A370GF48</accession>
<proteinExistence type="predicted"/>
<evidence type="ECO:0000259" key="2">
    <source>
        <dbReference type="Pfam" id="PF00903"/>
    </source>
</evidence>
<dbReference type="EMBL" id="QQAY01000006">
    <property type="protein sequence ID" value="RDI41900.1"/>
    <property type="molecule type" value="Genomic_DNA"/>
</dbReference>
<reference evidence="3 4" key="1">
    <citation type="submission" date="2018-07" db="EMBL/GenBank/DDBJ databases">
        <title>Genomic Encyclopedia of Type Strains, Phase IV (KMG-IV): sequencing the most valuable type-strain genomes for metagenomic binning, comparative biology and taxonomic classification.</title>
        <authorList>
            <person name="Goeker M."/>
        </authorList>
    </citation>
    <scope>NUCLEOTIDE SEQUENCE [LARGE SCALE GENOMIC DNA]</scope>
    <source>
        <strain evidence="3 4">DSM 25281</strain>
    </source>
</reference>
<gene>
    <name evidence="3" type="ORF">DFR59_10659</name>
</gene>
<name>A0A370GF48_9BACI</name>
<dbReference type="Pfam" id="PF00903">
    <property type="entry name" value="Glyoxalase"/>
    <property type="match status" value="1"/>
</dbReference>
<dbReference type="InterPro" id="IPR004360">
    <property type="entry name" value="Glyas_Fos-R_dOase_dom"/>
</dbReference>